<dbReference type="OrthoDB" id="444432at2759"/>
<organism evidence="2 3">
    <name type="scientific">Glarea lozoyensis (strain ATCC 20868 / MF5171)</name>
    <dbReference type="NCBI Taxonomy" id="1116229"/>
    <lineage>
        <taxon>Eukaryota</taxon>
        <taxon>Fungi</taxon>
        <taxon>Dikarya</taxon>
        <taxon>Ascomycota</taxon>
        <taxon>Pezizomycotina</taxon>
        <taxon>Leotiomycetes</taxon>
        <taxon>Helotiales</taxon>
        <taxon>Helotiaceae</taxon>
        <taxon>Glarea</taxon>
    </lineage>
</organism>
<dbReference type="OMA" id="CHLGFVR"/>
<evidence type="ECO:0000313" key="3">
    <source>
        <dbReference type="Proteomes" id="UP000016922"/>
    </source>
</evidence>
<dbReference type="InterPro" id="IPR024747">
    <property type="entry name" value="Pyridox_Oxase-rel"/>
</dbReference>
<keyword evidence="3" id="KW-1185">Reference proteome</keyword>
<dbReference type="GeneID" id="19463732"/>
<dbReference type="Pfam" id="PF12900">
    <property type="entry name" value="Pyridox_ox_2"/>
    <property type="match status" value="1"/>
</dbReference>
<reference evidence="2 3" key="1">
    <citation type="journal article" date="2013" name="BMC Genomics">
        <title>Genomics-driven discovery of the pneumocandin biosynthetic gene cluster in the fungus Glarea lozoyensis.</title>
        <authorList>
            <person name="Chen L."/>
            <person name="Yue Q."/>
            <person name="Zhang X."/>
            <person name="Xiang M."/>
            <person name="Wang C."/>
            <person name="Li S."/>
            <person name="Che Y."/>
            <person name="Ortiz-Lopez F.J."/>
            <person name="Bills G.F."/>
            <person name="Liu X."/>
            <person name="An Z."/>
        </authorList>
    </citation>
    <scope>NUCLEOTIDE SEQUENCE [LARGE SCALE GENOMIC DNA]</scope>
    <source>
        <strain evidence="3">ATCC 20868 / MF5171</strain>
    </source>
</reference>
<dbReference type="Gene3D" id="2.30.110.10">
    <property type="entry name" value="Electron Transport, Fmn-binding Protein, Chain A"/>
    <property type="match status" value="1"/>
</dbReference>
<dbReference type="PANTHER" id="PTHR34071">
    <property type="entry name" value="5-NITROIMIDAZOLE ANTIBIOTICS RESISTANCE PROTEIN, NIMA-FAMILY-RELATED PROTEIN-RELATED"/>
    <property type="match status" value="1"/>
</dbReference>
<dbReference type="RefSeq" id="XP_008085245.1">
    <property type="nucleotide sequence ID" value="XM_008087054.1"/>
</dbReference>
<evidence type="ECO:0000313" key="2">
    <source>
        <dbReference type="EMBL" id="EPE27886.1"/>
    </source>
</evidence>
<dbReference type="AlphaFoldDB" id="S3D7A5"/>
<dbReference type="HOGENOM" id="CLU_067890_0_0_1"/>
<dbReference type="STRING" id="1116229.S3D7A5"/>
<feature type="region of interest" description="Disordered" evidence="1">
    <location>
        <begin position="250"/>
        <end position="272"/>
    </location>
</feature>
<dbReference type="EMBL" id="KE145369">
    <property type="protein sequence ID" value="EPE27886.1"/>
    <property type="molecule type" value="Genomic_DNA"/>
</dbReference>
<evidence type="ECO:0000256" key="1">
    <source>
        <dbReference type="SAM" id="MobiDB-lite"/>
    </source>
</evidence>
<dbReference type="Proteomes" id="UP000016922">
    <property type="component" value="Unassembled WGS sequence"/>
</dbReference>
<dbReference type="KEGG" id="glz:GLAREA_04677"/>
<dbReference type="eggNOG" id="ENOG502S42E">
    <property type="taxonomic scope" value="Eukaryota"/>
</dbReference>
<dbReference type="SUPFAM" id="SSF50475">
    <property type="entry name" value="FMN-binding split barrel"/>
    <property type="match status" value="1"/>
</dbReference>
<proteinExistence type="predicted"/>
<gene>
    <name evidence="2" type="ORF">GLAREA_04677</name>
</gene>
<dbReference type="InterPro" id="IPR012349">
    <property type="entry name" value="Split_barrel_FMN-bd"/>
</dbReference>
<dbReference type="PANTHER" id="PTHR34071:SF2">
    <property type="entry name" value="FLAVIN-NUCLEOTIDE-BINDING PROTEIN"/>
    <property type="match status" value="1"/>
</dbReference>
<name>S3D7A5_GLAL2</name>
<protein>
    <submittedName>
        <fullName evidence="2">FMN-binding split barrel</fullName>
    </submittedName>
</protein>
<accession>S3D7A5</accession>
<sequence>MVRHNLEYPKDIHNTVNRYKHQAVYSLTTIHTIINTTPVLHVSFTPSPESPFPVILPMIGQMGSFSHPSRDLGDPLDCYLHGYVSSRIMNLSRQEGGKGLPVCIAASKVDGLVLTLTPNSHNYNYRSSVLFGYAQLVSDPEEKIWAMELITNSVLPNRWSNTRLPPNAAEMSSTQILRVSIHSGSAKVREGVPNDEKADIENEELLNEVWTGVIPVYENFGKPVPGPYNRVSVPEHVRVREEWNERNERYAREAAGKDAPVAGKKKEAEGDD</sequence>